<sequence>MKSLLPFCVIFIAANVQALTQYPQYQYRVGYKDPIIEQYDATGDTVLVDDRGIPVLADFEFQYANLFGGFSCISVFPGANSLSLVDIPAELDALVGEDRDVGLRRLFGWVMYPGSSACGQDLSEEDELERGGKIVLSLEQAKYGYTQTDPESGYSGFPEFVLENGRVLPPSFRLFVNPEKFDPGVKSLIDLPFASVGLNSDVPREHITTVLPDDYWSDLRGDCGLDPNNRIVRQCAPFGGGVIAPEGVIDNIVPPKRRIRPGNPGYSSDINDYKPYPGLYPFPDYRKPMEVFRPINMLARLKDDLDSGLVTVQELEQREPELDAFAEAFMGLPFSTDPNVEYLVPTRYDWPPLSTLSYINQTLGLTGPEVTQELLSLYAEEGHTLSQAIEIAQTLNVKIEKWLEGQPADILGDWGAESVPLLKAEQWLYDLEEGTWEDTGSVNTIPEPRDTTRRQSAQLENAEARFDLGEDNGINPPGAQNGIEQSVQYQPPPNDQISDFVLDEGVVIEPAVQGNQRDFDLNFAERPDLSRAVNEEQVANPGHIYSNLGSRVLQDEGQLQSEDPAVKEVINDIINQVEAEQINPAEQLQNEGLNQDRIPAAREEAIEELRNEILDQSVLQQNPVQQNRIEEVDESEVRSQGAQSLANPQLESMDVSFVNNPLSQSQQLQFNNAQPGDLTSMLGELYSGQPRWLSRVRPGGRKRSPGPG</sequence>
<evidence type="ECO:0000313" key="2">
    <source>
        <dbReference type="EMBL" id="KAK6504376.1"/>
    </source>
</evidence>
<name>A0AAN8NF87_9PEZI</name>
<keyword evidence="1" id="KW-0732">Signal</keyword>
<accession>A0AAN8NF87</accession>
<protein>
    <submittedName>
        <fullName evidence="2">Uncharacterized protein</fullName>
    </submittedName>
</protein>
<dbReference type="AlphaFoldDB" id="A0AAN8NF87"/>
<reference evidence="2 3" key="1">
    <citation type="submission" date="2019-10" db="EMBL/GenBank/DDBJ databases">
        <authorList>
            <person name="Palmer J.M."/>
        </authorList>
    </citation>
    <scope>NUCLEOTIDE SEQUENCE [LARGE SCALE GENOMIC DNA]</scope>
    <source>
        <strain evidence="2 3">TWF506</strain>
    </source>
</reference>
<feature type="signal peptide" evidence="1">
    <location>
        <begin position="1"/>
        <end position="18"/>
    </location>
</feature>
<gene>
    <name evidence="2" type="ORF">TWF506_002577</name>
</gene>
<feature type="chain" id="PRO_5043029531" evidence="1">
    <location>
        <begin position="19"/>
        <end position="708"/>
    </location>
</feature>
<keyword evidence="3" id="KW-1185">Reference proteome</keyword>
<evidence type="ECO:0000256" key="1">
    <source>
        <dbReference type="SAM" id="SignalP"/>
    </source>
</evidence>
<comment type="caution">
    <text evidence="2">The sequence shown here is derived from an EMBL/GenBank/DDBJ whole genome shotgun (WGS) entry which is preliminary data.</text>
</comment>
<evidence type="ECO:0000313" key="3">
    <source>
        <dbReference type="Proteomes" id="UP001307849"/>
    </source>
</evidence>
<dbReference type="Proteomes" id="UP001307849">
    <property type="component" value="Unassembled WGS sequence"/>
</dbReference>
<proteinExistence type="predicted"/>
<organism evidence="2 3">
    <name type="scientific">Arthrobotrys conoides</name>
    <dbReference type="NCBI Taxonomy" id="74498"/>
    <lineage>
        <taxon>Eukaryota</taxon>
        <taxon>Fungi</taxon>
        <taxon>Dikarya</taxon>
        <taxon>Ascomycota</taxon>
        <taxon>Pezizomycotina</taxon>
        <taxon>Orbiliomycetes</taxon>
        <taxon>Orbiliales</taxon>
        <taxon>Orbiliaceae</taxon>
        <taxon>Arthrobotrys</taxon>
    </lineage>
</organism>
<dbReference type="EMBL" id="JAVHJM010000010">
    <property type="protein sequence ID" value="KAK6504376.1"/>
    <property type="molecule type" value="Genomic_DNA"/>
</dbReference>